<dbReference type="EMBL" id="SWAD01000002">
    <property type="protein sequence ID" value="TMQ78844.1"/>
    <property type="molecule type" value="Genomic_DNA"/>
</dbReference>
<dbReference type="AlphaFoldDB" id="A0A5S4EU07"/>
<dbReference type="Proteomes" id="UP000306324">
    <property type="component" value="Unassembled WGS sequence"/>
</dbReference>
<protein>
    <submittedName>
        <fullName evidence="1">Uncharacterized protein</fullName>
    </submittedName>
</protein>
<gene>
    <name evidence="1" type="ORF">ACCUM_0713</name>
</gene>
<evidence type="ECO:0000313" key="1">
    <source>
        <dbReference type="EMBL" id="TMQ78844.1"/>
    </source>
</evidence>
<comment type="caution">
    <text evidence="1">The sequence shown here is derived from an EMBL/GenBank/DDBJ whole genome shotgun (WGS) entry which is preliminary data.</text>
</comment>
<evidence type="ECO:0000313" key="2">
    <source>
        <dbReference type="Proteomes" id="UP000306324"/>
    </source>
</evidence>
<name>A0A5S4EU07_9PROT</name>
<proteinExistence type="predicted"/>
<organism evidence="1 2">
    <name type="scientific">Candidatus Accumulibacter phosphatis</name>
    <dbReference type="NCBI Taxonomy" id="327160"/>
    <lineage>
        <taxon>Bacteria</taxon>
        <taxon>Pseudomonadati</taxon>
        <taxon>Pseudomonadota</taxon>
        <taxon>Betaproteobacteria</taxon>
        <taxon>Candidatus Accumulibacter</taxon>
    </lineage>
</organism>
<accession>A0A5S4EU07</accession>
<sequence length="83" mass="8737">MPPSPPAQTMKLEQCQQPAAVGTKMRALGTARAVGVAAAFLAARRVENAHAAGTKARRQPAAVGRLGKMMEDIRQATDGVLER</sequence>
<reference evidence="1 2" key="1">
    <citation type="submission" date="2019-04" db="EMBL/GenBank/DDBJ databases">
        <title>A novel phosphate-accumulating bacterium identified in bioreactor for phosphate removal from wastewater.</title>
        <authorList>
            <person name="Kotlyarov R.Y."/>
            <person name="Beletsky A.V."/>
            <person name="Kallistova A.Y."/>
            <person name="Dorofeev A.G."/>
            <person name="Nikolaev Y.Y."/>
            <person name="Pimenov N.V."/>
            <person name="Ravin N.V."/>
            <person name="Mardanov A.V."/>
        </authorList>
    </citation>
    <scope>NUCLEOTIDE SEQUENCE [LARGE SCALE GENOMIC DNA]</scope>
    <source>
        <strain evidence="1 2">Bin19</strain>
    </source>
</reference>
<keyword evidence="2" id="KW-1185">Reference proteome</keyword>